<dbReference type="InterPro" id="IPR043452">
    <property type="entry name" value="BZIP46-like"/>
</dbReference>
<evidence type="ECO:0000313" key="7">
    <source>
        <dbReference type="Proteomes" id="UP000634136"/>
    </source>
</evidence>
<sequence>MAAPSSSYSFSLPKLLKVSRILSVLLLLPRLSDPNGEEFPKPQTLREINPNGNCLRLSARRPQSTVSDKKISRSNLGSLNIDGILNDVYESGPSTESTLLDAQITLIDTPANTADGNPNGGSLNVPKTMDDVWKDMISGDRRECKVEAMDEMMTLEDFLAKSEAVEDDDDVKMPVLPSQRLSGGVFTFDPIPPSSFQALDKVEGSVVGFGNGVEVSGGRNKRGRTVLEPVDKATQQRQRRMIKNRESAARSRERKQAYQVELESIAVRLEEENEQLMKEKAERTKKRYKQLMEKVIPIVEKQRQSRTLRRFLRAKVLVDPSKPLFMGAFIPLSNSQKVRISCMPERTFRVCEQCGRIGHLPNVVTGVCLQLMQSSISKGLICWLSMVLISGYNQTLFYFNAQYGSCRSGFLGGRQEYSQESDDGYLPFMMKVIGGTIVEYVITVGRKC</sequence>
<dbReference type="EMBL" id="JAAIUW010000008">
    <property type="protein sequence ID" value="KAF7821975.1"/>
    <property type="molecule type" value="Genomic_DNA"/>
</dbReference>
<dbReference type="PANTHER" id="PTHR22952">
    <property type="entry name" value="CAMP-RESPONSE ELEMENT BINDING PROTEIN-RELATED"/>
    <property type="match status" value="1"/>
</dbReference>
<dbReference type="CDD" id="cd14707">
    <property type="entry name" value="bZIP_plant_BZIP46"/>
    <property type="match status" value="1"/>
</dbReference>
<evidence type="ECO:0000313" key="6">
    <source>
        <dbReference type="EMBL" id="KAF7821975.1"/>
    </source>
</evidence>
<dbReference type="GO" id="GO:0045893">
    <property type="term" value="P:positive regulation of DNA-templated transcription"/>
    <property type="evidence" value="ECO:0007669"/>
    <property type="project" value="InterPro"/>
</dbReference>
<evidence type="ECO:0000256" key="4">
    <source>
        <dbReference type="SAM" id="Coils"/>
    </source>
</evidence>
<dbReference type="OrthoDB" id="644067at2759"/>
<dbReference type="PANTHER" id="PTHR22952:SF184">
    <property type="entry name" value="G-BOX-BINDING FACTOR 4"/>
    <property type="match status" value="1"/>
</dbReference>
<keyword evidence="3" id="KW-0539">Nucleus</keyword>
<dbReference type="InterPro" id="IPR046347">
    <property type="entry name" value="bZIP_sf"/>
</dbReference>
<evidence type="ECO:0000256" key="1">
    <source>
        <dbReference type="ARBA" id="ARBA00004123"/>
    </source>
</evidence>
<dbReference type="Gene3D" id="1.20.5.170">
    <property type="match status" value="1"/>
</dbReference>
<evidence type="ECO:0000256" key="3">
    <source>
        <dbReference type="ARBA" id="ARBA00023242"/>
    </source>
</evidence>
<comment type="subcellular location">
    <subcellularLocation>
        <location evidence="1">Nucleus</location>
    </subcellularLocation>
</comment>
<keyword evidence="2" id="KW-0238">DNA-binding</keyword>
<reference evidence="6" key="1">
    <citation type="submission" date="2020-09" db="EMBL/GenBank/DDBJ databases">
        <title>Genome-Enabled Discovery of Anthraquinone Biosynthesis in Senna tora.</title>
        <authorList>
            <person name="Kang S.-H."/>
            <person name="Pandey R.P."/>
            <person name="Lee C.-M."/>
            <person name="Sim J.-S."/>
            <person name="Jeong J.-T."/>
            <person name="Choi B.-S."/>
            <person name="Jung M."/>
            <person name="Ginzburg D."/>
            <person name="Zhao K."/>
            <person name="Won S.Y."/>
            <person name="Oh T.-J."/>
            <person name="Yu Y."/>
            <person name="Kim N.-H."/>
            <person name="Lee O.R."/>
            <person name="Lee T.-H."/>
            <person name="Bashyal P."/>
            <person name="Kim T.-S."/>
            <person name="Lee W.-H."/>
            <person name="Kawkins C."/>
            <person name="Kim C.-K."/>
            <person name="Kim J.S."/>
            <person name="Ahn B.O."/>
            <person name="Rhee S.Y."/>
            <person name="Sohng J.K."/>
        </authorList>
    </citation>
    <scope>NUCLEOTIDE SEQUENCE</scope>
    <source>
        <tissue evidence="6">Leaf</tissue>
    </source>
</reference>
<name>A0A834WG19_9FABA</name>
<dbReference type="Pfam" id="PF00170">
    <property type="entry name" value="bZIP_1"/>
    <property type="match status" value="1"/>
</dbReference>
<dbReference type="SMART" id="SM00338">
    <property type="entry name" value="BRLZ"/>
    <property type="match status" value="1"/>
</dbReference>
<dbReference type="GO" id="GO:0003677">
    <property type="term" value="F:DNA binding"/>
    <property type="evidence" value="ECO:0007669"/>
    <property type="project" value="UniProtKB-KW"/>
</dbReference>
<dbReference type="PROSITE" id="PS50217">
    <property type="entry name" value="BZIP"/>
    <property type="match status" value="1"/>
</dbReference>
<dbReference type="GO" id="GO:0003700">
    <property type="term" value="F:DNA-binding transcription factor activity"/>
    <property type="evidence" value="ECO:0007669"/>
    <property type="project" value="InterPro"/>
</dbReference>
<gene>
    <name evidence="6" type="ORF">G2W53_027430</name>
</gene>
<evidence type="ECO:0000259" key="5">
    <source>
        <dbReference type="PROSITE" id="PS50217"/>
    </source>
</evidence>
<keyword evidence="7" id="KW-1185">Reference proteome</keyword>
<dbReference type="PROSITE" id="PS00036">
    <property type="entry name" value="BZIP_BASIC"/>
    <property type="match status" value="1"/>
</dbReference>
<keyword evidence="4" id="KW-0175">Coiled coil</keyword>
<evidence type="ECO:0000256" key="2">
    <source>
        <dbReference type="ARBA" id="ARBA00023125"/>
    </source>
</evidence>
<dbReference type="InterPro" id="IPR004827">
    <property type="entry name" value="bZIP"/>
</dbReference>
<comment type="caution">
    <text evidence="6">The sequence shown here is derived from an EMBL/GenBank/DDBJ whole genome shotgun (WGS) entry which is preliminary data.</text>
</comment>
<dbReference type="GO" id="GO:0005634">
    <property type="term" value="C:nucleus"/>
    <property type="evidence" value="ECO:0007669"/>
    <property type="project" value="UniProtKB-SubCell"/>
</dbReference>
<protein>
    <submittedName>
        <fullName evidence="6">G-box-binding factor 4-like</fullName>
    </submittedName>
</protein>
<dbReference type="AlphaFoldDB" id="A0A834WG19"/>
<organism evidence="6 7">
    <name type="scientific">Senna tora</name>
    <dbReference type="NCBI Taxonomy" id="362788"/>
    <lineage>
        <taxon>Eukaryota</taxon>
        <taxon>Viridiplantae</taxon>
        <taxon>Streptophyta</taxon>
        <taxon>Embryophyta</taxon>
        <taxon>Tracheophyta</taxon>
        <taxon>Spermatophyta</taxon>
        <taxon>Magnoliopsida</taxon>
        <taxon>eudicotyledons</taxon>
        <taxon>Gunneridae</taxon>
        <taxon>Pentapetalae</taxon>
        <taxon>rosids</taxon>
        <taxon>fabids</taxon>
        <taxon>Fabales</taxon>
        <taxon>Fabaceae</taxon>
        <taxon>Caesalpinioideae</taxon>
        <taxon>Cassia clade</taxon>
        <taxon>Senna</taxon>
    </lineage>
</organism>
<feature type="domain" description="BZIP" evidence="5">
    <location>
        <begin position="234"/>
        <end position="279"/>
    </location>
</feature>
<feature type="coiled-coil region" evidence="4">
    <location>
        <begin position="255"/>
        <end position="294"/>
    </location>
</feature>
<dbReference type="Proteomes" id="UP000634136">
    <property type="component" value="Unassembled WGS sequence"/>
</dbReference>
<dbReference type="FunFam" id="1.20.5.170:FF:000036">
    <property type="entry name" value="ABSCISIC ACID-INSENSITIVE 5-like protein 2"/>
    <property type="match status" value="1"/>
</dbReference>
<proteinExistence type="predicted"/>
<dbReference type="SUPFAM" id="SSF57959">
    <property type="entry name" value="Leucine zipper domain"/>
    <property type="match status" value="1"/>
</dbReference>
<accession>A0A834WG19</accession>